<protein>
    <submittedName>
        <fullName evidence="2">Uncharacterized protein</fullName>
    </submittedName>
</protein>
<dbReference type="AlphaFoldDB" id="A0A256GXX8"/>
<feature type="region of interest" description="Disordered" evidence="1">
    <location>
        <begin position="20"/>
        <end position="41"/>
    </location>
</feature>
<name>A0A256GXX8_9HYPH</name>
<organism evidence="2 3">
    <name type="scientific">Brucella lupini</name>
    <dbReference type="NCBI Taxonomy" id="255457"/>
    <lineage>
        <taxon>Bacteria</taxon>
        <taxon>Pseudomonadati</taxon>
        <taxon>Pseudomonadota</taxon>
        <taxon>Alphaproteobacteria</taxon>
        <taxon>Hyphomicrobiales</taxon>
        <taxon>Brucellaceae</taxon>
        <taxon>Brucella/Ochrobactrum group</taxon>
        <taxon>Brucella</taxon>
    </lineage>
</organism>
<reference evidence="2 3" key="1">
    <citation type="submission" date="2017-07" db="EMBL/GenBank/DDBJ databases">
        <title>Draft genome of Ochrobactrum lupini type strain LUP21.</title>
        <authorList>
            <person name="Krzyzanowska D.M."/>
            <person name="Jafra S."/>
        </authorList>
    </citation>
    <scope>NUCLEOTIDE SEQUENCE [LARGE SCALE GENOMIC DNA]</scope>
    <source>
        <strain evidence="2 3">LUP21</strain>
    </source>
</reference>
<evidence type="ECO:0000256" key="1">
    <source>
        <dbReference type="SAM" id="MobiDB-lite"/>
    </source>
</evidence>
<sequence>MRYDGLPSAVTVRICGFSSSAPFQAGGKRGKGSPPGTVSAG</sequence>
<dbReference type="Proteomes" id="UP000216363">
    <property type="component" value="Unassembled WGS sequence"/>
</dbReference>
<gene>
    <name evidence="2" type="ORF">CES86_0378</name>
</gene>
<evidence type="ECO:0000313" key="2">
    <source>
        <dbReference type="EMBL" id="OYR32023.1"/>
    </source>
</evidence>
<accession>A0A256GXX8</accession>
<dbReference type="EMBL" id="NNRN01000031">
    <property type="protein sequence ID" value="OYR32023.1"/>
    <property type="molecule type" value="Genomic_DNA"/>
</dbReference>
<comment type="caution">
    <text evidence="2">The sequence shown here is derived from an EMBL/GenBank/DDBJ whole genome shotgun (WGS) entry which is preliminary data.</text>
</comment>
<evidence type="ECO:0000313" key="3">
    <source>
        <dbReference type="Proteomes" id="UP000216363"/>
    </source>
</evidence>
<proteinExistence type="predicted"/>